<dbReference type="RefSeq" id="XP_027615691.1">
    <property type="nucleotide sequence ID" value="XM_027759890.1"/>
</dbReference>
<dbReference type="GeneID" id="38781695"/>
<comment type="caution">
    <text evidence="1">The sequence shown here is derived from an EMBL/GenBank/DDBJ whole genome shotgun (WGS) entry which is preliminary data.</text>
</comment>
<reference evidence="1 2" key="1">
    <citation type="journal article" date="2018" name="Sci. Rep.">
        <title>Genome sequence of the cauliflower mushroom Sparassis crispa (Hanabiratake) and its association with beneficial usage.</title>
        <authorList>
            <person name="Kiyama R."/>
            <person name="Furutani Y."/>
            <person name="Kawaguchi K."/>
            <person name="Nakanishi T."/>
        </authorList>
    </citation>
    <scope>NUCLEOTIDE SEQUENCE [LARGE SCALE GENOMIC DNA]</scope>
</reference>
<dbReference type="Proteomes" id="UP000287166">
    <property type="component" value="Unassembled WGS sequence"/>
</dbReference>
<dbReference type="OrthoDB" id="2730545at2759"/>
<proteinExistence type="predicted"/>
<evidence type="ECO:0000313" key="1">
    <source>
        <dbReference type="EMBL" id="GBE84778.1"/>
    </source>
</evidence>
<evidence type="ECO:0000313" key="2">
    <source>
        <dbReference type="Proteomes" id="UP000287166"/>
    </source>
</evidence>
<sequence length="332" mass="37783">MVTHLYDSSTDSPEVQDARLQPARAVTDAHIPCLVWAEDALSFVHCVPTVLFALQILVPDEYVEAAATAIVSHLPYKQMTEPDSSWLDYRFVDASEPSCFPWSVFLQHISPHERAEDDPEKIFVHPQSYFSVDVRDPSLSVSLVPPLPAHNTSIRFPILAAFLDSMIATQLEPPIGYRHWRFTQRLKVYIGYLMTYSPALRADPRVLPNGELEPGHAKVMNSLKAENRHYLDMALRGTSKGWLPEVQERRAILEKIGRFAEAPKPLPKVKRHPSVRHFRTLHTSARTQLGSSDEIGLRRRCHMSTSFAIGPYAREMMRFRRRVPSVISLGIR</sequence>
<accession>A0A401GRC0</accession>
<gene>
    <name evidence="1" type="ORF">SCP_0607580</name>
</gene>
<dbReference type="EMBL" id="BFAD01000006">
    <property type="protein sequence ID" value="GBE84778.1"/>
    <property type="molecule type" value="Genomic_DNA"/>
</dbReference>
<dbReference type="AlphaFoldDB" id="A0A401GRC0"/>
<dbReference type="InParanoid" id="A0A401GRC0"/>
<keyword evidence="2" id="KW-1185">Reference proteome</keyword>
<name>A0A401GRC0_9APHY</name>
<organism evidence="1 2">
    <name type="scientific">Sparassis crispa</name>
    <dbReference type="NCBI Taxonomy" id="139825"/>
    <lineage>
        <taxon>Eukaryota</taxon>
        <taxon>Fungi</taxon>
        <taxon>Dikarya</taxon>
        <taxon>Basidiomycota</taxon>
        <taxon>Agaricomycotina</taxon>
        <taxon>Agaricomycetes</taxon>
        <taxon>Polyporales</taxon>
        <taxon>Sparassidaceae</taxon>
        <taxon>Sparassis</taxon>
    </lineage>
</organism>
<protein>
    <submittedName>
        <fullName evidence="1">Uncharacterized protein</fullName>
    </submittedName>
</protein>